<dbReference type="STRING" id="1423810.FD19_GL000469"/>
<dbReference type="NCBIfam" id="TIGR01368">
    <property type="entry name" value="CPSaseIIsmall"/>
    <property type="match status" value="1"/>
</dbReference>
<evidence type="ECO:0000313" key="13">
    <source>
        <dbReference type="EMBL" id="KRM88178.1"/>
    </source>
</evidence>
<evidence type="ECO:0000259" key="12">
    <source>
        <dbReference type="SMART" id="SM01097"/>
    </source>
</evidence>
<dbReference type="SMART" id="SM01097">
    <property type="entry name" value="CPSase_sm_chain"/>
    <property type="match status" value="1"/>
</dbReference>
<dbReference type="GO" id="GO:0004088">
    <property type="term" value="F:carbamoyl-phosphate synthase (glutamine-hydrolyzing) activity"/>
    <property type="evidence" value="ECO:0007669"/>
    <property type="project" value="UniProtKB-UniRule"/>
</dbReference>
<keyword evidence="11" id="KW-0055">Arginine biosynthesis</keyword>
<evidence type="ECO:0000256" key="7">
    <source>
        <dbReference type="ARBA" id="ARBA00022962"/>
    </source>
</evidence>
<dbReference type="HAMAP" id="MF_01209">
    <property type="entry name" value="CPSase_S_chain"/>
    <property type="match status" value="1"/>
</dbReference>
<evidence type="ECO:0000313" key="14">
    <source>
        <dbReference type="Proteomes" id="UP000051789"/>
    </source>
</evidence>
<dbReference type="NCBIfam" id="NF009475">
    <property type="entry name" value="PRK12838.1"/>
    <property type="match status" value="1"/>
</dbReference>
<dbReference type="InterPro" id="IPR029062">
    <property type="entry name" value="Class_I_gatase-like"/>
</dbReference>
<comment type="caution">
    <text evidence="13">The sequence shown here is derived from an EMBL/GenBank/DDBJ whole genome shotgun (WGS) entry which is preliminary data.</text>
</comment>
<dbReference type="PROSITE" id="PS51273">
    <property type="entry name" value="GATASE_TYPE_1"/>
    <property type="match status" value="1"/>
</dbReference>
<dbReference type="Gene3D" id="3.50.30.20">
    <property type="entry name" value="Carbamoyl-phosphate synthase small subunit, N-terminal domain"/>
    <property type="match status" value="1"/>
</dbReference>
<comment type="pathway">
    <text evidence="1 11">Pyrimidine metabolism; UMP biosynthesis via de novo pathway; (S)-dihydroorotate from bicarbonate: step 1/3.</text>
</comment>
<dbReference type="PANTHER" id="PTHR43418">
    <property type="entry name" value="MULTIFUNCTIONAL TRYPTOPHAN BIOSYNTHESIS PROTEIN-RELATED"/>
    <property type="match status" value="1"/>
</dbReference>
<dbReference type="Proteomes" id="UP000051789">
    <property type="component" value="Unassembled WGS sequence"/>
</dbReference>
<dbReference type="PRINTS" id="PR00099">
    <property type="entry name" value="CPSGATASE"/>
</dbReference>
<sequence>MKRYLVLADGTVFTGEAFGAATSKAGEVVFNTGMTGYQETITDPSYAGQIITFTYPLIGNYGMNVATSESLAPSCQGVIVREVARHPSHWHNEQSLPEFLRQHDIPGLAGIDTRRLTRIIREEGTMKGLLTDTVTADTVAQVQQLALPHDQVQQVAIKQAYTSPNTGRRVVVVDFGFKDSILRELAARHFQVTVVPPTTTAATILALHPDGVLLSNGPGDPEDVGYALPMIQAVEMARIPLMGICLGHQLFALANGARTEKLRFGHRGFNHPVREVATGQTFFTAQNHGYAVAADSLASTQLIQTYVEINDGTVEGLRHRNLPAFSVQFHPDATPGPHDAVGCFDEFAAMIESSIHGADQPA</sequence>
<feature type="binding site" evidence="11">
    <location>
        <position position="45"/>
    </location>
    <ligand>
        <name>L-glutamine</name>
        <dbReference type="ChEBI" id="CHEBI:58359"/>
    </ligand>
</feature>
<dbReference type="SUPFAM" id="SSF52021">
    <property type="entry name" value="Carbamoyl phosphate synthetase, small subunit N-terminal domain"/>
    <property type="match status" value="1"/>
</dbReference>
<dbReference type="RefSeq" id="WP_056969024.1">
    <property type="nucleotide sequence ID" value="NZ_AYZK01000001.1"/>
</dbReference>
<dbReference type="GO" id="GO:0006207">
    <property type="term" value="P:'de novo' pyrimidine nucleobase biosynthetic process"/>
    <property type="evidence" value="ECO:0007669"/>
    <property type="project" value="InterPro"/>
</dbReference>
<reference evidence="13 14" key="1">
    <citation type="journal article" date="2015" name="Genome Announc.">
        <title>Expanding the biotechnology potential of lactobacilli through comparative genomics of 213 strains and associated genera.</title>
        <authorList>
            <person name="Sun Z."/>
            <person name="Harris H.M."/>
            <person name="McCann A."/>
            <person name="Guo C."/>
            <person name="Argimon S."/>
            <person name="Zhang W."/>
            <person name="Yang X."/>
            <person name="Jeffery I.B."/>
            <person name="Cooney J.C."/>
            <person name="Kagawa T.F."/>
            <person name="Liu W."/>
            <person name="Song Y."/>
            <person name="Salvetti E."/>
            <person name="Wrobel A."/>
            <person name="Rasinkangas P."/>
            <person name="Parkhill J."/>
            <person name="Rea M.C."/>
            <person name="O'Sullivan O."/>
            <person name="Ritari J."/>
            <person name="Douillard F.P."/>
            <person name="Paul Ross R."/>
            <person name="Yang R."/>
            <person name="Briner A.E."/>
            <person name="Felis G.E."/>
            <person name="de Vos W.M."/>
            <person name="Barrangou R."/>
            <person name="Klaenhammer T.R."/>
            <person name="Caufield P.W."/>
            <person name="Cui Y."/>
            <person name="Zhang H."/>
            <person name="O'Toole P.W."/>
        </authorList>
    </citation>
    <scope>NUCLEOTIDE SEQUENCE [LARGE SCALE GENOMIC DNA]</scope>
    <source>
        <strain evidence="13 14">DSM 22698</strain>
    </source>
</reference>
<feature type="region of interest" description="CPSase" evidence="11">
    <location>
        <begin position="1"/>
        <end position="168"/>
    </location>
</feature>
<organism evidence="13 14">
    <name type="scientific">Lacticaseibacillus thailandensis DSM 22698 = JCM 13996</name>
    <dbReference type="NCBI Taxonomy" id="1423810"/>
    <lineage>
        <taxon>Bacteria</taxon>
        <taxon>Bacillati</taxon>
        <taxon>Bacillota</taxon>
        <taxon>Bacilli</taxon>
        <taxon>Lactobacillales</taxon>
        <taxon>Lactobacillaceae</taxon>
        <taxon>Lacticaseibacillus</taxon>
    </lineage>
</organism>
<feature type="active site" evidence="11">
    <location>
        <position position="330"/>
    </location>
</feature>
<dbReference type="PANTHER" id="PTHR43418:SF7">
    <property type="entry name" value="CARBAMOYL-PHOSPHATE SYNTHASE SMALL CHAIN"/>
    <property type="match status" value="1"/>
</dbReference>
<comment type="function">
    <text evidence="11">Small subunit of the glutamine-dependent carbamoyl phosphate synthetase (CPSase). CPSase catalyzes the formation of carbamoyl phosphate from the ammonia moiety of glutamine, carbonate, and phosphate donated by ATP, constituting the first step of 2 biosynthetic pathways, one leading to arginine and/or urea and the other to pyrimidine nucleotides. The small subunit (glutamine amidotransferase) binds and cleaves glutamine to supply the large subunit with the substrate ammonia.</text>
</comment>
<keyword evidence="14" id="KW-1185">Reference proteome</keyword>
<dbReference type="InterPro" id="IPR035686">
    <property type="entry name" value="CPSase_GATase1"/>
</dbReference>
<evidence type="ECO:0000256" key="8">
    <source>
        <dbReference type="ARBA" id="ARBA00022975"/>
    </source>
</evidence>
<feature type="binding site" evidence="11">
    <location>
        <position position="287"/>
    </location>
    <ligand>
        <name>L-glutamine</name>
        <dbReference type="ChEBI" id="CHEBI:58359"/>
    </ligand>
</feature>
<keyword evidence="11" id="KW-0028">Amino-acid biosynthesis</keyword>
<dbReference type="Pfam" id="PF00988">
    <property type="entry name" value="CPSase_sm_chain"/>
    <property type="match status" value="1"/>
</dbReference>
<comment type="subunit">
    <text evidence="11">Composed of two chains; the small (or glutamine) chain promotes the hydrolysis of glutamine to ammonia, which is used by the large (or ammonia) chain to synthesize carbamoyl phosphate. Tetramer of heterodimers (alpha,beta)4.</text>
</comment>
<feature type="binding site" evidence="11">
    <location>
        <position position="249"/>
    </location>
    <ligand>
        <name>L-glutamine</name>
        <dbReference type="ChEBI" id="CHEBI:58359"/>
    </ligand>
</feature>
<dbReference type="Pfam" id="PF00117">
    <property type="entry name" value="GATase"/>
    <property type="match status" value="1"/>
</dbReference>
<feature type="domain" description="Carbamoyl-phosphate synthase small subunit N-terminal" evidence="12">
    <location>
        <begin position="1"/>
        <end position="131"/>
    </location>
</feature>
<feature type="binding site" evidence="11">
    <location>
        <position position="289"/>
    </location>
    <ligand>
        <name>L-glutamine</name>
        <dbReference type="ChEBI" id="CHEBI:58359"/>
    </ligand>
</feature>
<feature type="binding site" evidence="11">
    <location>
        <position position="290"/>
    </location>
    <ligand>
        <name>L-glutamine</name>
        <dbReference type="ChEBI" id="CHEBI:58359"/>
    </ligand>
</feature>
<evidence type="ECO:0000256" key="1">
    <source>
        <dbReference type="ARBA" id="ARBA00004812"/>
    </source>
</evidence>
<dbReference type="EC" id="6.3.5.5" evidence="11"/>
<evidence type="ECO:0000256" key="6">
    <source>
        <dbReference type="ARBA" id="ARBA00022840"/>
    </source>
</evidence>
<comment type="similarity">
    <text evidence="3 11">Belongs to the CarA family.</text>
</comment>
<dbReference type="GO" id="GO:0006541">
    <property type="term" value="P:glutamine metabolic process"/>
    <property type="evidence" value="ECO:0007669"/>
    <property type="project" value="InterPro"/>
</dbReference>
<feature type="active site" evidence="11">
    <location>
        <position position="332"/>
    </location>
</feature>
<evidence type="ECO:0000256" key="2">
    <source>
        <dbReference type="ARBA" id="ARBA00005077"/>
    </source>
</evidence>
<evidence type="ECO:0000256" key="9">
    <source>
        <dbReference type="ARBA" id="ARBA00048816"/>
    </source>
</evidence>
<evidence type="ECO:0000256" key="5">
    <source>
        <dbReference type="ARBA" id="ARBA00022741"/>
    </source>
</evidence>
<keyword evidence="5 11" id="KW-0547">Nucleotide-binding</keyword>
<dbReference type="InterPro" id="IPR050472">
    <property type="entry name" value="Anth_synth/Amidotransfase"/>
</dbReference>
<evidence type="ECO:0000256" key="11">
    <source>
        <dbReference type="HAMAP-Rule" id="MF_01209"/>
    </source>
</evidence>
<feature type="binding site" evidence="11">
    <location>
        <position position="219"/>
    </location>
    <ligand>
        <name>L-glutamine</name>
        <dbReference type="ChEBI" id="CHEBI:58359"/>
    </ligand>
</feature>
<comment type="catalytic activity">
    <reaction evidence="9 11">
        <text>hydrogencarbonate + L-glutamine + 2 ATP + H2O = carbamoyl phosphate + L-glutamate + 2 ADP + phosphate + 2 H(+)</text>
        <dbReference type="Rhea" id="RHEA:18633"/>
        <dbReference type="ChEBI" id="CHEBI:15377"/>
        <dbReference type="ChEBI" id="CHEBI:15378"/>
        <dbReference type="ChEBI" id="CHEBI:17544"/>
        <dbReference type="ChEBI" id="CHEBI:29985"/>
        <dbReference type="ChEBI" id="CHEBI:30616"/>
        <dbReference type="ChEBI" id="CHEBI:43474"/>
        <dbReference type="ChEBI" id="CHEBI:58228"/>
        <dbReference type="ChEBI" id="CHEBI:58359"/>
        <dbReference type="ChEBI" id="CHEBI:456216"/>
        <dbReference type="EC" id="6.3.5.5"/>
    </reaction>
</comment>
<dbReference type="PRINTS" id="PR00096">
    <property type="entry name" value="GATASE"/>
</dbReference>
<dbReference type="FunFam" id="3.50.30.20:FF:000001">
    <property type="entry name" value="Carbamoyl-phosphate synthase small chain"/>
    <property type="match status" value="1"/>
</dbReference>
<name>A0A0R2CAP9_9LACO</name>
<dbReference type="PATRIC" id="fig|1423810.4.peg.479"/>
<dbReference type="InterPro" id="IPR006274">
    <property type="entry name" value="CarbamoylP_synth_ssu"/>
</dbReference>
<keyword evidence="8 11" id="KW-0665">Pyrimidine biosynthesis</keyword>
<dbReference type="PRINTS" id="PR00097">
    <property type="entry name" value="ANTSNTHASEII"/>
</dbReference>
<comment type="pathway">
    <text evidence="2 11">Amino-acid biosynthesis; L-arginine biosynthesis; carbamoyl phosphate from bicarbonate: step 1/1.</text>
</comment>
<gene>
    <name evidence="11" type="primary">carA</name>
    <name evidence="13" type="ORF">FD19_GL000469</name>
</gene>
<dbReference type="SUPFAM" id="SSF52317">
    <property type="entry name" value="Class I glutamine amidotransferase-like"/>
    <property type="match status" value="1"/>
</dbReference>
<keyword evidence="7 11" id="KW-0315">Glutamine amidotransferase</keyword>
<dbReference type="InterPro" id="IPR002474">
    <property type="entry name" value="CarbamoylP_synth_ssu_N"/>
</dbReference>
<dbReference type="UniPathway" id="UPA00070">
    <property type="reaction ID" value="UER00115"/>
</dbReference>
<dbReference type="AlphaFoldDB" id="A0A0R2CAP9"/>
<dbReference type="GO" id="GO:0006526">
    <property type="term" value="P:L-arginine biosynthetic process"/>
    <property type="evidence" value="ECO:0007669"/>
    <property type="project" value="UniProtKB-UniRule"/>
</dbReference>
<dbReference type="Gene3D" id="3.40.50.880">
    <property type="match status" value="1"/>
</dbReference>
<feature type="binding site" evidence="11">
    <location>
        <position position="246"/>
    </location>
    <ligand>
        <name>L-glutamine</name>
        <dbReference type="ChEBI" id="CHEBI:58359"/>
    </ligand>
</feature>
<dbReference type="GO" id="GO:0005524">
    <property type="term" value="F:ATP binding"/>
    <property type="evidence" value="ECO:0007669"/>
    <property type="project" value="UniProtKB-UniRule"/>
</dbReference>
<evidence type="ECO:0000256" key="10">
    <source>
        <dbReference type="ARBA" id="ARBA00049285"/>
    </source>
</evidence>
<accession>A0A0R2CAP9</accession>
<dbReference type="GO" id="GO:0044205">
    <property type="term" value="P:'de novo' UMP biosynthetic process"/>
    <property type="evidence" value="ECO:0007669"/>
    <property type="project" value="UniProtKB-UniRule"/>
</dbReference>
<comment type="catalytic activity">
    <reaction evidence="10 11">
        <text>L-glutamine + H2O = L-glutamate + NH4(+)</text>
        <dbReference type="Rhea" id="RHEA:15889"/>
        <dbReference type="ChEBI" id="CHEBI:15377"/>
        <dbReference type="ChEBI" id="CHEBI:28938"/>
        <dbReference type="ChEBI" id="CHEBI:29985"/>
        <dbReference type="ChEBI" id="CHEBI:58359"/>
    </reaction>
</comment>
<keyword evidence="6 11" id="KW-0067">ATP-binding</keyword>
<protein>
    <recommendedName>
        <fullName evidence="11">Carbamoyl phosphate synthase small chain</fullName>
        <ecNumber evidence="11">6.3.5.5</ecNumber>
    </recommendedName>
    <alternativeName>
        <fullName evidence="11">Carbamoyl phosphate synthetase glutamine chain</fullName>
    </alternativeName>
</protein>
<dbReference type="InterPro" id="IPR036480">
    <property type="entry name" value="CarbP_synth_ssu_N_sf"/>
</dbReference>
<dbReference type="GO" id="GO:0004359">
    <property type="term" value="F:glutaminase activity"/>
    <property type="evidence" value="ECO:0007669"/>
    <property type="project" value="RHEA"/>
</dbReference>
<evidence type="ECO:0000256" key="3">
    <source>
        <dbReference type="ARBA" id="ARBA00007800"/>
    </source>
</evidence>
<dbReference type="EMBL" id="AYZK01000001">
    <property type="protein sequence ID" value="KRM88178.1"/>
    <property type="molecule type" value="Genomic_DNA"/>
</dbReference>
<evidence type="ECO:0000256" key="4">
    <source>
        <dbReference type="ARBA" id="ARBA00022598"/>
    </source>
</evidence>
<proteinExistence type="inferred from homology"/>
<dbReference type="InterPro" id="IPR017926">
    <property type="entry name" value="GATASE"/>
</dbReference>
<keyword evidence="4 11" id="KW-0436">Ligase</keyword>
<feature type="active site" description="Nucleophile" evidence="11">
    <location>
        <position position="245"/>
    </location>
</feature>
<dbReference type="CDD" id="cd01744">
    <property type="entry name" value="GATase1_CPSase"/>
    <property type="match status" value="1"/>
</dbReference>
<feature type="binding site" evidence="11">
    <location>
        <position position="217"/>
    </location>
    <ligand>
        <name>L-glutamine</name>
        <dbReference type="ChEBI" id="CHEBI:58359"/>
    </ligand>
</feature>
<dbReference type="UniPathway" id="UPA00068">
    <property type="reaction ID" value="UER00171"/>
</dbReference>